<gene>
    <name evidence="2" type="ORF">SAE01_07120</name>
</gene>
<evidence type="ECO:0000313" key="2">
    <source>
        <dbReference type="EMBL" id="GEO08216.1"/>
    </source>
</evidence>
<evidence type="ECO:0000313" key="3">
    <source>
        <dbReference type="Proteomes" id="UP000321513"/>
    </source>
</evidence>
<evidence type="ECO:0000259" key="1">
    <source>
        <dbReference type="Pfam" id="PF10988"/>
    </source>
</evidence>
<dbReference type="EMBL" id="BJYT01000002">
    <property type="protein sequence ID" value="GEO08216.1"/>
    <property type="molecule type" value="Genomic_DNA"/>
</dbReference>
<dbReference type="RefSeq" id="WP_147202293.1">
    <property type="nucleotide sequence ID" value="NZ_BJYT01000002.1"/>
</dbReference>
<dbReference type="PANTHER" id="PTHR39200:SF1">
    <property type="entry name" value="AUTO-TRANSPORTER ADHESIN HEAD GIN DOMAIN-CONTAINING PROTEIN-RELATED"/>
    <property type="match status" value="1"/>
</dbReference>
<proteinExistence type="predicted"/>
<feature type="domain" description="Putative auto-transporter adhesin head GIN" evidence="1">
    <location>
        <begin position="43"/>
        <end position="222"/>
    </location>
</feature>
<dbReference type="Gene3D" id="2.160.20.120">
    <property type="match status" value="1"/>
</dbReference>
<comment type="caution">
    <text evidence="2">The sequence shown here is derived from an EMBL/GenBank/DDBJ whole genome shotgun (WGS) entry which is preliminary data.</text>
</comment>
<sequence>MKKGIYAAFVAAMLFGSCINMGERVKGSGNIKSENRQVGEARKIKVMGDMDVYIEQGPTSLKIEGDDNILQYIETVMDDNWLEIKTRDNINISTNEPIKVYVTTPEITDLNVSGSGNIKSNSKFSTDNNTSFSISGSGDITANINAPKVETHISGSGNLHIAGETKDVEIHISGSGNYDGGDLKAENAEVSIAGSGDANLFVDNRLKASVAGSGNVKYKGNATVDSHIAGSGSVNRSQ</sequence>
<organism evidence="2 3">
    <name type="scientific">Segetibacter aerophilus</name>
    <dbReference type="NCBI Taxonomy" id="670293"/>
    <lineage>
        <taxon>Bacteria</taxon>
        <taxon>Pseudomonadati</taxon>
        <taxon>Bacteroidota</taxon>
        <taxon>Chitinophagia</taxon>
        <taxon>Chitinophagales</taxon>
        <taxon>Chitinophagaceae</taxon>
        <taxon>Segetibacter</taxon>
    </lineage>
</organism>
<dbReference type="PROSITE" id="PS51257">
    <property type="entry name" value="PROKAR_LIPOPROTEIN"/>
    <property type="match status" value="1"/>
</dbReference>
<protein>
    <submittedName>
        <fullName evidence="2">DUF2807 domain-containing protein</fullName>
    </submittedName>
</protein>
<accession>A0A512B8C8</accession>
<dbReference type="PANTHER" id="PTHR39200">
    <property type="entry name" value="HYPOTHETICAL EXPORTED PROTEIN"/>
    <property type="match status" value="1"/>
</dbReference>
<dbReference type="AlphaFoldDB" id="A0A512B8C8"/>
<name>A0A512B8C8_9BACT</name>
<dbReference type="OrthoDB" id="1014513at2"/>
<dbReference type="Proteomes" id="UP000321513">
    <property type="component" value="Unassembled WGS sequence"/>
</dbReference>
<reference evidence="2 3" key="1">
    <citation type="submission" date="2019-07" db="EMBL/GenBank/DDBJ databases">
        <title>Whole genome shotgun sequence of Segetibacter aerophilus NBRC 106135.</title>
        <authorList>
            <person name="Hosoyama A."/>
            <person name="Uohara A."/>
            <person name="Ohji S."/>
            <person name="Ichikawa N."/>
        </authorList>
    </citation>
    <scope>NUCLEOTIDE SEQUENCE [LARGE SCALE GENOMIC DNA]</scope>
    <source>
        <strain evidence="2 3">NBRC 106135</strain>
    </source>
</reference>
<dbReference type="InterPro" id="IPR021255">
    <property type="entry name" value="DUF2807"/>
</dbReference>
<dbReference type="Pfam" id="PF10988">
    <property type="entry name" value="DUF2807"/>
    <property type="match status" value="1"/>
</dbReference>
<keyword evidence="3" id="KW-1185">Reference proteome</keyword>